<protein>
    <submittedName>
        <fullName evidence="1">Uncharacterized protein</fullName>
    </submittedName>
</protein>
<comment type="caution">
    <text evidence="1">The sequence shown here is derived from an EMBL/GenBank/DDBJ whole genome shotgun (WGS) entry which is preliminary data.</text>
</comment>
<dbReference type="EMBL" id="BMAU01021361">
    <property type="protein sequence ID" value="GFY22710.1"/>
    <property type="molecule type" value="Genomic_DNA"/>
</dbReference>
<evidence type="ECO:0000313" key="2">
    <source>
        <dbReference type="Proteomes" id="UP000887159"/>
    </source>
</evidence>
<organism evidence="1 2">
    <name type="scientific">Trichonephila clavipes</name>
    <name type="common">Golden silk orbweaver</name>
    <name type="synonym">Nephila clavipes</name>
    <dbReference type="NCBI Taxonomy" id="2585209"/>
    <lineage>
        <taxon>Eukaryota</taxon>
        <taxon>Metazoa</taxon>
        <taxon>Ecdysozoa</taxon>
        <taxon>Arthropoda</taxon>
        <taxon>Chelicerata</taxon>
        <taxon>Arachnida</taxon>
        <taxon>Araneae</taxon>
        <taxon>Araneomorphae</taxon>
        <taxon>Entelegynae</taxon>
        <taxon>Araneoidea</taxon>
        <taxon>Nephilidae</taxon>
        <taxon>Trichonephila</taxon>
    </lineage>
</organism>
<gene>
    <name evidence="1" type="ORF">TNCV_2179711</name>
</gene>
<dbReference type="AlphaFoldDB" id="A0A8X7B7T9"/>
<reference evidence="1" key="1">
    <citation type="submission" date="2020-08" db="EMBL/GenBank/DDBJ databases">
        <title>Multicomponent nature underlies the extraordinary mechanical properties of spider dragline silk.</title>
        <authorList>
            <person name="Kono N."/>
            <person name="Nakamura H."/>
            <person name="Mori M."/>
            <person name="Yoshida Y."/>
            <person name="Ohtoshi R."/>
            <person name="Malay A.D."/>
            <person name="Moran D.A.P."/>
            <person name="Tomita M."/>
            <person name="Numata K."/>
            <person name="Arakawa K."/>
        </authorList>
    </citation>
    <scope>NUCLEOTIDE SEQUENCE</scope>
</reference>
<accession>A0A8X7B7T9</accession>
<sequence length="86" mass="9629">MSEGRFDLSTFRSERMNEASTLTITPKRSSSRDVEIVEALSAYPPTNKIISTDDEDNSVVIPLAIRSKRYNPPAIHVMAFILEFPG</sequence>
<keyword evidence="2" id="KW-1185">Reference proteome</keyword>
<evidence type="ECO:0000313" key="1">
    <source>
        <dbReference type="EMBL" id="GFY22710.1"/>
    </source>
</evidence>
<proteinExistence type="predicted"/>
<dbReference type="Proteomes" id="UP000887159">
    <property type="component" value="Unassembled WGS sequence"/>
</dbReference>
<name>A0A8X7B7T9_TRICX</name>